<dbReference type="UniPathway" id="UPA00394"/>
<evidence type="ECO:0000313" key="2">
    <source>
        <dbReference type="EMBL" id="VWB66200.1"/>
    </source>
</evidence>
<feature type="domain" description="Fumarylacetoacetase-like C-terminal" evidence="1">
    <location>
        <begin position="38"/>
        <end position="214"/>
    </location>
</feature>
<keyword evidence="2" id="KW-0378">Hydrolase</keyword>
<dbReference type="EMBL" id="CABVQD010000008">
    <property type="protein sequence ID" value="VWB66200.1"/>
    <property type="molecule type" value="Genomic_DNA"/>
</dbReference>
<name>A0A6P2LAB1_9BURK</name>
<proteinExistence type="predicted"/>
<dbReference type="Gene3D" id="3.90.850.10">
    <property type="entry name" value="Fumarylacetoacetase-like, C-terminal domain"/>
    <property type="match status" value="1"/>
</dbReference>
<dbReference type="AlphaFoldDB" id="A0A6P2LAB1"/>
<dbReference type="Proteomes" id="UP000494330">
    <property type="component" value="Unassembled WGS sequence"/>
</dbReference>
<dbReference type="InterPro" id="IPR011234">
    <property type="entry name" value="Fumarylacetoacetase-like_C"/>
</dbReference>
<organism evidence="2 3">
    <name type="scientific">Burkholderia paludis</name>
    <dbReference type="NCBI Taxonomy" id="1506587"/>
    <lineage>
        <taxon>Bacteria</taxon>
        <taxon>Pseudomonadati</taxon>
        <taxon>Pseudomonadota</taxon>
        <taxon>Betaproteobacteria</taxon>
        <taxon>Burkholderiales</taxon>
        <taxon>Burkholderiaceae</taxon>
        <taxon>Burkholderia</taxon>
        <taxon>Burkholderia cepacia complex</taxon>
    </lineage>
</organism>
<dbReference type="GO" id="GO:0019628">
    <property type="term" value="P:urate catabolic process"/>
    <property type="evidence" value="ECO:0007669"/>
    <property type="project" value="UniProtKB-UniPathway"/>
</dbReference>
<sequence length="244" mass="26012">MGSGMASSASPAHLKLLLRGTERCIDIHRAFEIDRNFNVPPHKRTDDTVFRARDMRTIVSLERGMSCPAGVAVSCQIEIFAVIGEPAPSMPLSGSHPQVSAYGVAVHFVASLSERPSGASGSAPTIRQTGCSMPVAATTFECENNLLWLDVNNRPVLEATLGDMSWQIPELLTNCGRQRQMSPGDLVFTGATQPALLVKPGDVLRGGVEGLSRFCLCISSTATGQHVQIANVTTGTTMRSDRGC</sequence>
<keyword evidence="3" id="KW-1185">Reference proteome</keyword>
<reference evidence="2 3" key="1">
    <citation type="submission" date="2019-09" db="EMBL/GenBank/DDBJ databases">
        <authorList>
            <person name="Depoorter E."/>
        </authorList>
    </citation>
    <scope>NUCLEOTIDE SEQUENCE [LARGE SCALE GENOMIC DNA]</scope>
    <source>
        <strain evidence="2">LMG 30113</strain>
    </source>
</reference>
<evidence type="ECO:0000313" key="3">
    <source>
        <dbReference type="Proteomes" id="UP000494330"/>
    </source>
</evidence>
<accession>A0A6P2LAB1</accession>
<dbReference type="GO" id="GO:0016787">
    <property type="term" value="F:hydrolase activity"/>
    <property type="evidence" value="ECO:0007669"/>
    <property type="project" value="UniProtKB-KW"/>
</dbReference>
<dbReference type="Pfam" id="PF01557">
    <property type="entry name" value="FAA_hydrolase"/>
    <property type="match status" value="1"/>
</dbReference>
<protein>
    <submittedName>
        <fullName evidence="2">Fumarylacetoacetate hydrolase family protein</fullName>
    </submittedName>
</protein>
<evidence type="ECO:0000259" key="1">
    <source>
        <dbReference type="Pfam" id="PF01557"/>
    </source>
</evidence>
<dbReference type="InterPro" id="IPR036663">
    <property type="entry name" value="Fumarylacetoacetase_C_sf"/>
</dbReference>
<gene>
    <name evidence="2" type="ORF">BPA30113_02960</name>
</gene>
<dbReference type="SUPFAM" id="SSF56529">
    <property type="entry name" value="FAH"/>
    <property type="match status" value="1"/>
</dbReference>